<dbReference type="Proteomes" id="UP000823046">
    <property type="component" value="Unassembled WGS sequence"/>
</dbReference>
<comment type="caution">
    <text evidence="1">The sequence shown here is derived from an EMBL/GenBank/DDBJ whole genome shotgun (WGS) entry which is preliminary data.</text>
</comment>
<evidence type="ECO:0000313" key="2">
    <source>
        <dbReference type="Proteomes" id="UP000823046"/>
    </source>
</evidence>
<protein>
    <submittedName>
        <fullName evidence="1">Uncharacterized protein</fullName>
    </submittedName>
</protein>
<reference evidence="1 2" key="1">
    <citation type="journal article" date="2020" name="bioRxiv">
        <title>Metabolic contributions of an alphaproteobacterial endosymbiont in the apicomplexan Cardiosporidium cionae.</title>
        <authorList>
            <person name="Hunter E.S."/>
            <person name="Paight C.J."/>
            <person name="Lane C.E."/>
        </authorList>
    </citation>
    <scope>NUCLEOTIDE SEQUENCE [LARGE SCALE GENOMIC DNA]</scope>
    <source>
        <strain evidence="1">ESH_2018</strain>
    </source>
</reference>
<evidence type="ECO:0000313" key="1">
    <source>
        <dbReference type="EMBL" id="KAF8819944.1"/>
    </source>
</evidence>
<sequence>MGICKQSLRWKHVSLSSIHSLSQRFHSNGNKQWTTQTRLPVSSESLAAIPWINPHKLSHLIQEVASRGPSTPSVWSKLLARTHVIYKSFTYKDIQRILPAMGKANIMDPHLFDLWKTSIWKKEMASASAMACSSIAHGLCEISLYDADLWLPLISRFQMTVKDLDSLFVALSTRSFAKSGFFTSELERCIIHCMQTFPHVDGKTMAIFCCALASLSQQRLSLVLQNEANTKQPLLESSMIQGLTYLTTAHTKAFLSSDSSSLTRLSAALTSLSWSSLGPSHKEFVIIIMEELMKRPKVE</sequence>
<gene>
    <name evidence="1" type="ORF">IE077_003776</name>
</gene>
<keyword evidence="2" id="KW-1185">Reference proteome</keyword>
<organism evidence="1 2">
    <name type="scientific">Cardiosporidium cionae</name>
    <dbReference type="NCBI Taxonomy" id="476202"/>
    <lineage>
        <taxon>Eukaryota</taxon>
        <taxon>Sar</taxon>
        <taxon>Alveolata</taxon>
        <taxon>Apicomplexa</taxon>
        <taxon>Aconoidasida</taxon>
        <taxon>Nephromycida</taxon>
        <taxon>Cardiosporidium</taxon>
    </lineage>
</organism>
<accession>A0ABQ7J7M9</accession>
<proteinExistence type="predicted"/>
<name>A0ABQ7J7M9_9APIC</name>
<dbReference type="EMBL" id="JADAQX010000541">
    <property type="protein sequence ID" value="KAF8819944.1"/>
    <property type="molecule type" value="Genomic_DNA"/>
</dbReference>